<keyword evidence="3" id="KW-0805">Transcription regulation</keyword>
<feature type="compositionally biased region" description="Low complexity" evidence="8">
    <location>
        <begin position="300"/>
        <end position="311"/>
    </location>
</feature>
<keyword evidence="5" id="KW-0804">Transcription</keyword>
<keyword evidence="6" id="KW-0539">Nucleus</keyword>
<evidence type="ECO:0000256" key="7">
    <source>
        <dbReference type="SAM" id="Coils"/>
    </source>
</evidence>
<organism evidence="10 11">
    <name type="scientific">Digitaria exilis</name>
    <dbReference type="NCBI Taxonomy" id="1010633"/>
    <lineage>
        <taxon>Eukaryota</taxon>
        <taxon>Viridiplantae</taxon>
        <taxon>Streptophyta</taxon>
        <taxon>Embryophyta</taxon>
        <taxon>Tracheophyta</taxon>
        <taxon>Spermatophyta</taxon>
        <taxon>Magnoliopsida</taxon>
        <taxon>Liliopsida</taxon>
        <taxon>Poales</taxon>
        <taxon>Poaceae</taxon>
        <taxon>PACMAD clade</taxon>
        <taxon>Panicoideae</taxon>
        <taxon>Panicodae</taxon>
        <taxon>Paniceae</taxon>
        <taxon>Anthephorinae</taxon>
        <taxon>Digitaria</taxon>
    </lineage>
</organism>
<evidence type="ECO:0000313" key="10">
    <source>
        <dbReference type="EMBL" id="KAF8657916.1"/>
    </source>
</evidence>
<feature type="domain" description="BZIP" evidence="9">
    <location>
        <begin position="348"/>
        <end position="392"/>
    </location>
</feature>
<feature type="region of interest" description="Disordered" evidence="8">
    <location>
        <begin position="298"/>
        <end position="331"/>
    </location>
</feature>
<evidence type="ECO:0000256" key="3">
    <source>
        <dbReference type="ARBA" id="ARBA00023015"/>
    </source>
</evidence>
<dbReference type="InterPro" id="IPR045314">
    <property type="entry name" value="bZIP_plant_GBF1"/>
</dbReference>
<evidence type="ECO:0000259" key="9">
    <source>
        <dbReference type="PROSITE" id="PS50217"/>
    </source>
</evidence>
<dbReference type="InterPro" id="IPR004827">
    <property type="entry name" value="bZIP"/>
</dbReference>
<feature type="region of interest" description="Disordered" evidence="8">
    <location>
        <begin position="217"/>
        <end position="241"/>
    </location>
</feature>
<dbReference type="GO" id="GO:0003700">
    <property type="term" value="F:DNA-binding transcription factor activity"/>
    <property type="evidence" value="ECO:0007669"/>
    <property type="project" value="InterPro"/>
</dbReference>
<dbReference type="SMART" id="SM00338">
    <property type="entry name" value="BRLZ"/>
    <property type="match status" value="1"/>
</dbReference>
<proteinExistence type="inferred from homology"/>
<dbReference type="OrthoDB" id="1928614at2759"/>
<keyword evidence="7" id="KW-0175">Coiled coil</keyword>
<accession>A0A835DZK5</accession>
<dbReference type="PROSITE" id="PS50217">
    <property type="entry name" value="BZIP"/>
    <property type="match status" value="1"/>
</dbReference>
<dbReference type="PANTHER" id="PTHR45967:SF28">
    <property type="entry name" value="BASIC-LEUCINE ZIPPER (BZIP) TRANSCRIPTION FACTOR FAMILY PROTEIN"/>
    <property type="match status" value="1"/>
</dbReference>
<name>A0A835DZK5_9POAL</name>
<evidence type="ECO:0000256" key="8">
    <source>
        <dbReference type="SAM" id="MobiDB-lite"/>
    </source>
</evidence>
<dbReference type="GO" id="GO:0005634">
    <property type="term" value="C:nucleus"/>
    <property type="evidence" value="ECO:0007669"/>
    <property type="project" value="UniProtKB-SubCell"/>
</dbReference>
<sequence length="546" mass="59657">MHAGHLGALSRPDEGWAVVLVAAQSLLMLPGEVVSRERRPGDEGPCHILLSPTAGCTTQSRRRVTAQPIELARPPDACLDQNSHDYWCCGLWGELHRRRLEPARSGLHFLTRHTRRLGSARRLVLLPAADTWAPTRPLAHATAAPVLTLLAHRERPPSPSRAAAACAHGEPAHVSHHSTCPFSGHVLWRQYVATRHGPNTARRGARPDPAAVIDWHPSTHPPPAALPIPTHTPMSDDQRQCRRASITPDVELGAALALADMAGGGAQSQAVRMHTAMTTDEDEMASTRLSLQLGRVGIQSSSCSSGGSSAGRTPRQTAPASAATGAHGPRPRHVLTEVTSWRRLAEKEAKRLRRVLANRESARQTILRRQAIRDELARKVADLSSENETIKKVEKDLVLKEYLWRIAGTIERLVLRIGEEHPPRSPSRSPPLPRLHSPCRHQIRHHRCPASTARVAVAAPPQPAHVRHTSVAARRRSRPSSHLTCLAAVSARLLTPAAAPPRARNACGWIWWRVEGGADGWREGGRGGDREVANGWSEGERAEEVW</sequence>
<evidence type="ECO:0000256" key="1">
    <source>
        <dbReference type="ARBA" id="ARBA00004123"/>
    </source>
</evidence>
<protein>
    <recommendedName>
        <fullName evidence="9">BZIP domain-containing protein</fullName>
    </recommendedName>
</protein>
<keyword evidence="4" id="KW-0238">DNA-binding</keyword>
<keyword evidence="11" id="KW-1185">Reference proteome</keyword>
<dbReference type="Pfam" id="PF00170">
    <property type="entry name" value="bZIP_1"/>
    <property type="match status" value="1"/>
</dbReference>
<feature type="coiled-coil region" evidence="7">
    <location>
        <begin position="342"/>
        <end position="393"/>
    </location>
</feature>
<dbReference type="InterPro" id="IPR044827">
    <property type="entry name" value="GBF-like"/>
</dbReference>
<gene>
    <name evidence="10" type="ORF">HU200_059726</name>
</gene>
<dbReference type="EMBL" id="JACEFO010002486">
    <property type="protein sequence ID" value="KAF8657916.1"/>
    <property type="molecule type" value="Genomic_DNA"/>
</dbReference>
<dbReference type="InterPro" id="IPR046347">
    <property type="entry name" value="bZIP_sf"/>
</dbReference>
<dbReference type="SUPFAM" id="SSF57959">
    <property type="entry name" value="Leucine zipper domain"/>
    <property type="match status" value="1"/>
</dbReference>
<dbReference type="GO" id="GO:0043565">
    <property type="term" value="F:sequence-specific DNA binding"/>
    <property type="evidence" value="ECO:0007669"/>
    <property type="project" value="InterPro"/>
</dbReference>
<dbReference type="Gene3D" id="1.20.5.170">
    <property type="match status" value="1"/>
</dbReference>
<evidence type="ECO:0000256" key="2">
    <source>
        <dbReference type="ARBA" id="ARBA00007163"/>
    </source>
</evidence>
<reference evidence="10" key="1">
    <citation type="submission" date="2020-07" db="EMBL/GenBank/DDBJ databases">
        <title>Genome sequence and genetic diversity analysis of an under-domesticated orphan crop, white fonio (Digitaria exilis).</title>
        <authorList>
            <person name="Bennetzen J.L."/>
            <person name="Chen S."/>
            <person name="Ma X."/>
            <person name="Wang X."/>
            <person name="Yssel A.E.J."/>
            <person name="Chaluvadi S.R."/>
            <person name="Johnson M."/>
            <person name="Gangashetty P."/>
            <person name="Hamidou F."/>
            <person name="Sanogo M.D."/>
            <person name="Zwaenepoel A."/>
            <person name="Wallace J."/>
            <person name="Van De Peer Y."/>
            <person name="Van Deynze A."/>
        </authorList>
    </citation>
    <scope>NUCLEOTIDE SEQUENCE</scope>
    <source>
        <tissue evidence="10">Leaves</tissue>
    </source>
</reference>
<evidence type="ECO:0000313" key="11">
    <source>
        <dbReference type="Proteomes" id="UP000636709"/>
    </source>
</evidence>
<dbReference type="AlphaFoldDB" id="A0A835DZK5"/>
<evidence type="ECO:0000256" key="5">
    <source>
        <dbReference type="ARBA" id="ARBA00023163"/>
    </source>
</evidence>
<feature type="region of interest" description="Disordered" evidence="8">
    <location>
        <begin position="523"/>
        <end position="546"/>
    </location>
</feature>
<evidence type="ECO:0000256" key="6">
    <source>
        <dbReference type="ARBA" id="ARBA00023242"/>
    </source>
</evidence>
<dbReference type="CDD" id="cd14702">
    <property type="entry name" value="bZIP_plant_GBF1"/>
    <property type="match status" value="1"/>
</dbReference>
<comment type="caution">
    <text evidence="10">The sequence shown here is derived from an EMBL/GenBank/DDBJ whole genome shotgun (WGS) entry which is preliminary data.</text>
</comment>
<evidence type="ECO:0000256" key="4">
    <source>
        <dbReference type="ARBA" id="ARBA00023125"/>
    </source>
</evidence>
<dbReference type="PANTHER" id="PTHR45967">
    <property type="entry name" value="G-BOX-BINDING FACTOR 3-RELATED"/>
    <property type="match status" value="1"/>
</dbReference>
<comment type="subcellular location">
    <subcellularLocation>
        <location evidence="1">Nucleus</location>
    </subcellularLocation>
</comment>
<comment type="similarity">
    <text evidence="2">Belongs to the bZIP family.</text>
</comment>
<dbReference type="Proteomes" id="UP000636709">
    <property type="component" value="Unassembled WGS sequence"/>
</dbReference>